<accession>A0A1B2DQM6</accession>
<protein>
    <submittedName>
        <fullName evidence="1">Uncharacterized protein</fullName>
    </submittedName>
</protein>
<name>A0A1B2DQM6_9BACL</name>
<sequence>MPEQEQAGQSSLLAHVQAWTEQLAVQPAFKSWQGATLSISALGPGTHSWMASVIQHKKTVGYLVVHATESGGFVLGEYGLGDYLYNLTTLQQSLQRLELIPSAITSTPLYVHPLLSVWKISGKSTAFTDAMSGEALPLTASLWSAEASQELKLIQVQTPMAATAGIAKAVSNASFSPYERLQWLTDAPVDKAESKGSIKLLNILDKKKHLTYTAARFNGDMLYVWSATGYHSWNNGAVYIALETDELGESQRYVPLTLLVELGDFYR</sequence>
<dbReference type="AlphaFoldDB" id="A0A1B2DQM6"/>
<dbReference type="EMBL" id="CP016808">
    <property type="protein sequence ID" value="ANY70033.1"/>
    <property type="molecule type" value="Genomic_DNA"/>
</dbReference>
<gene>
    <name evidence="1" type="ORF">BBD42_28675</name>
</gene>
<proteinExistence type="predicted"/>
<organism evidence="1">
    <name type="scientific">Paenibacillus sp. BIHB 4019</name>
    <dbReference type="NCBI Taxonomy" id="1870819"/>
    <lineage>
        <taxon>Bacteria</taxon>
        <taxon>Bacillati</taxon>
        <taxon>Bacillota</taxon>
        <taxon>Bacilli</taxon>
        <taxon>Bacillales</taxon>
        <taxon>Paenibacillaceae</taxon>
        <taxon>Paenibacillus</taxon>
    </lineage>
</organism>
<evidence type="ECO:0000313" key="1">
    <source>
        <dbReference type="EMBL" id="ANY70033.1"/>
    </source>
</evidence>
<reference evidence="1" key="1">
    <citation type="submission" date="2016-08" db="EMBL/GenBank/DDBJ databases">
        <title>Complete Genome Seqeunce of Paenibacillus sp. BIHB 4019 from tea rhizoplane.</title>
        <authorList>
            <person name="Thakur R."/>
            <person name="Swarnkar M.K."/>
            <person name="Gulati A."/>
        </authorList>
    </citation>
    <scope>NUCLEOTIDE SEQUENCE [LARGE SCALE GENOMIC DNA]</scope>
    <source>
        <strain evidence="1">BIHB4019</strain>
    </source>
</reference>